<dbReference type="GeneID" id="79853668"/>
<name>A0A540R767_9CORY</name>
<keyword evidence="6 8" id="KW-0472">Membrane</keyword>
<dbReference type="RefSeq" id="WP_066490451.1">
    <property type="nucleotide sequence ID" value="NZ_JADPQA010000006.1"/>
</dbReference>
<evidence type="ECO:0000256" key="6">
    <source>
        <dbReference type="ARBA" id="ARBA00023136"/>
    </source>
</evidence>
<dbReference type="InterPro" id="IPR045276">
    <property type="entry name" value="YbiO_bact"/>
</dbReference>
<feature type="domain" description="Mechanosensitive ion channel transmembrane helices 2/3" evidence="11">
    <location>
        <begin position="111"/>
        <end position="150"/>
    </location>
</feature>
<dbReference type="GO" id="GO:0005886">
    <property type="term" value="C:plasma membrane"/>
    <property type="evidence" value="ECO:0007669"/>
    <property type="project" value="UniProtKB-SubCell"/>
</dbReference>
<dbReference type="STRING" id="1686286.GCA_900092335_02537"/>
<comment type="subcellular location">
    <subcellularLocation>
        <location evidence="1">Cell membrane</location>
        <topology evidence="1">Multi-pass membrane protein</topology>
    </subcellularLocation>
</comment>
<dbReference type="Proteomes" id="UP000318080">
    <property type="component" value="Unassembled WGS sequence"/>
</dbReference>
<evidence type="ECO:0000259" key="10">
    <source>
        <dbReference type="Pfam" id="PF21082"/>
    </source>
</evidence>
<dbReference type="InterPro" id="IPR023408">
    <property type="entry name" value="MscS_beta-dom_sf"/>
</dbReference>
<dbReference type="EMBL" id="VHIR01000008">
    <property type="protein sequence ID" value="TQE43538.1"/>
    <property type="molecule type" value="Genomic_DNA"/>
</dbReference>
<dbReference type="FunFam" id="1.10.287.1260:FF:000005">
    <property type="entry name" value="Mechanosensitive ion channel family protein"/>
    <property type="match status" value="1"/>
</dbReference>
<evidence type="ECO:0000313" key="13">
    <source>
        <dbReference type="Proteomes" id="UP000318080"/>
    </source>
</evidence>
<dbReference type="GO" id="GO:0008381">
    <property type="term" value="F:mechanosensitive monoatomic ion channel activity"/>
    <property type="evidence" value="ECO:0007669"/>
    <property type="project" value="InterPro"/>
</dbReference>
<dbReference type="InterPro" id="IPR049142">
    <property type="entry name" value="MS_channel_1st"/>
</dbReference>
<dbReference type="PANTHER" id="PTHR30460:SF0">
    <property type="entry name" value="MODERATE CONDUCTANCE MECHANOSENSITIVE CHANNEL YBIO"/>
    <property type="match status" value="1"/>
</dbReference>
<feature type="region of interest" description="Disordered" evidence="7">
    <location>
        <begin position="306"/>
        <end position="325"/>
    </location>
</feature>
<dbReference type="InterPro" id="IPR006685">
    <property type="entry name" value="MscS_channel_2nd"/>
</dbReference>
<dbReference type="FunFam" id="2.30.30.60:FF:000001">
    <property type="entry name" value="MscS Mechanosensitive ion channel"/>
    <property type="match status" value="1"/>
</dbReference>
<feature type="transmembrane region" description="Helical" evidence="8">
    <location>
        <begin position="131"/>
        <end position="153"/>
    </location>
</feature>
<evidence type="ECO:0000259" key="9">
    <source>
        <dbReference type="Pfam" id="PF00924"/>
    </source>
</evidence>
<dbReference type="Gene3D" id="1.10.287.1260">
    <property type="match status" value="1"/>
</dbReference>
<feature type="domain" description="Mechanosensitive ion channel MscS C-terminal" evidence="10">
    <location>
        <begin position="223"/>
        <end position="309"/>
    </location>
</feature>
<dbReference type="PANTHER" id="PTHR30460">
    <property type="entry name" value="MODERATE CONDUCTANCE MECHANOSENSITIVE CHANNEL YBIO"/>
    <property type="match status" value="1"/>
</dbReference>
<feature type="domain" description="Mechanosensitive ion channel MscS" evidence="9">
    <location>
        <begin position="152"/>
        <end position="216"/>
    </location>
</feature>
<dbReference type="SUPFAM" id="SSF82861">
    <property type="entry name" value="Mechanosensitive channel protein MscS (YggB), transmembrane region"/>
    <property type="match status" value="1"/>
</dbReference>
<protein>
    <submittedName>
        <fullName evidence="12">Mechanosensitive ion channel family protein</fullName>
    </submittedName>
</protein>
<evidence type="ECO:0000259" key="11">
    <source>
        <dbReference type="Pfam" id="PF21088"/>
    </source>
</evidence>
<dbReference type="SUPFAM" id="SSF50182">
    <property type="entry name" value="Sm-like ribonucleoproteins"/>
    <property type="match status" value="1"/>
</dbReference>
<dbReference type="InterPro" id="IPR011014">
    <property type="entry name" value="MscS_channel_TM-2"/>
</dbReference>
<comment type="caution">
    <text evidence="12">The sequence shown here is derived from an EMBL/GenBank/DDBJ whole genome shotgun (WGS) entry which is preliminary data.</text>
</comment>
<evidence type="ECO:0000256" key="2">
    <source>
        <dbReference type="ARBA" id="ARBA00008017"/>
    </source>
</evidence>
<dbReference type="InterPro" id="IPR011066">
    <property type="entry name" value="MscS_channel_C_sf"/>
</dbReference>
<feature type="transmembrane region" description="Helical" evidence="8">
    <location>
        <begin position="32"/>
        <end position="49"/>
    </location>
</feature>
<dbReference type="Pfam" id="PF00924">
    <property type="entry name" value="MS_channel_2nd"/>
    <property type="match status" value="1"/>
</dbReference>
<dbReference type="AlphaFoldDB" id="A0A540R767"/>
<keyword evidence="5 8" id="KW-1133">Transmembrane helix</keyword>
<sequence>MILAKNTATDTVTAVNSWWSNPDTRAWLVEKPLKILLIILIALVLHWLSRRLIDKLARKAQSSNGSRPPLLRNVRKPKSKQQAQLRSLDETHEKRRISRIKTLAGVARSAVAIVIWVWAAMTILAEIGVNVAPLIASAGVVGVAIGFGAQSLIKDFLSGIFMLLEDQYGIGDTIDLGNGVFGDVEDITLRITTVRDMDGALWYVRNGEILHVANHSDGYAIARIEVPISLSNDIDDAQAVIAASAARAADEEAVSGLILEAPNMLGVSSVEPDYATVRIVTKTLPGAQWQVQRFIQGEIWEDMQKNDINTPYPHGKGIPNYDDAE</sequence>
<dbReference type="Pfam" id="PF21082">
    <property type="entry name" value="MS_channel_3rd"/>
    <property type="match status" value="1"/>
</dbReference>
<keyword evidence="3" id="KW-1003">Cell membrane</keyword>
<evidence type="ECO:0000256" key="4">
    <source>
        <dbReference type="ARBA" id="ARBA00022692"/>
    </source>
</evidence>
<keyword evidence="4 8" id="KW-0812">Transmembrane</keyword>
<evidence type="ECO:0000256" key="1">
    <source>
        <dbReference type="ARBA" id="ARBA00004651"/>
    </source>
</evidence>
<keyword evidence="13" id="KW-1185">Reference proteome</keyword>
<proteinExistence type="inferred from homology"/>
<dbReference type="InterPro" id="IPR010920">
    <property type="entry name" value="LSM_dom_sf"/>
</dbReference>
<reference evidence="12 13" key="1">
    <citation type="submission" date="2019-06" db="EMBL/GenBank/DDBJ databases">
        <title>Draft genome of C. phoceense Strain 272.</title>
        <authorList>
            <person name="Pacheco L.G.C."/>
            <person name="Barberis C.M."/>
            <person name="Almuzara M.N."/>
            <person name="Traglia G.M."/>
            <person name="Santos C.S."/>
            <person name="Rocha D.J.P.G."/>
            <person name="Aguiar E.R.G.R."/>
            <person name="Vay C.A."/>
        </authorList>
    </citation>
    <scope>NUCLEOTIDE SEQUENCE [LARGE SCALE GENOMIC DNA]</scope>
    <source>
        <strain evidence="12 13">272</strain>
    </source>
</reference>
<feature type="transmembrane region" description="Helical" evidence="8">
    <location>
        <begin position="103"/>
        <end position="125"/>
    </location>
</feature>
<gene>
    <name evidence="12" type="ORF">EJK80_07170</name>
</gene>
<dbReference type="SUPFAM" id="SSF82689">
    <property type="entry name" value="Mechanosensitive channel protein MscS (YggB), C-terminal domain"/>
    <property type="match status" value="1"/>
</dbReference>
<evidence type="ECO:0000313" key="12">
    <source>
        <dbReference type="EMBL" id="TQE43538.1"/>
    </source>
</evidence>
<evidence type="ECO:0000256" key="3">
    <source>
        <dbReference type="ARBA" id="ARBA00022475"/>
    </source>
</evidence>
<dbReference type="Gene3D" id="2.30.30.60">
    <property type="match status" value="1"/>
</dbReference>
<accession>A0A540R767</accession>
<dbReference type="Gene3D" id="3.30.70.100">
    <property type="match status" value="1"/>
</dbReference>
<comment type="similarity">
    <text evidence="2">Belongs to the MscS (TC 1.A.23) family.</text>
</comment>
<evidence type="ECO:0000256" key="7">
    <source>
        <dbReference type="SAM" id="MobiDB-lite"/>
    </source>
</evidence>
<organism evidence="12 13">
    <name type="scientific">Corynebacterium phoceense</name>
    <dbReference type="NCBI Taxonomy" id="1686286"/>
    <lineage>
        <taxon>Bacteria</taxon>
        <taxon>Bacillati</taxon>
        <taxon>Actinomycetota</taxon>
        <taxon>Actinomycetes</taxon>
        <taxon>Mycobacteriales</taxon>
        <taxon>Corynebacteriaceae</taxon>
        <taxon>Corynebacterium</taxon>
    </lineage>
</organism>
<evidence type="ECO:0000256" key="8">
    <source>
        <dbReference type="SAM" id="Phobius"/>
    </source>
</evidence>
<dbReference type="InterPro" id="IPR049278">
    <property type="entry name" value="MS_channel_C"/>
</dbReference>
<feature type="region of interest" description="Disordered" evidence="7">
    <location>
        <begin position="62"/>
        <end position="90"/>
    </location>
</feature>
<evidence type="ECO:0000256" key="5">
    <source>
        <dbReference type="ARBA" id="ARBA00022989"/>
    </source>
</evidence>
<dbReference type="Pfam" id="PF21088">
    <property type="entry name" value="MS_channel_1st"/>
    <property type="match status" value="1"/>
</dbReference>